<sequence>MPGIMASQSSCRDIFPTPANNELTRRTIYHDLNPACQEIRLLRLHLDDNDGLIKCDLLPAASLSNITGRYTAISYCAGDPIRTKKILVNGIQFNVFENLAHVLDMTRHFWTKTFPKKECILWADQICINQFNLAERSHQVGFMRSIYSSAARTLICLSTTDVNPRGVEWLVKLHQSVDPDGDFYQYYFHLEYYLRTNLANQQFADDWFAFYDVFNSPWWMRTWVYQEFISSTNIYFLYGRSAVPWKRLSEVLPTLQKYSHFPYFGPAITERQAQVAHTNNIVNFFVISKLRFDRVGPFDLVDLLSQSRHLQSSDGRDRIYAFLGLVRENYGIIPDYSPENTMERLLVDIATRIVLQDKTLDILSDASRVRGELSSQLPSWVPDWTTKTCVTLMPRTVRDTSDGSVPAFPRIVEAGKLEVQGFHIGVARKGKLGWHFPVSRDRFRHDADGREELWVIIGAPGPFVLRHVGHQYRLAREAYGSKPDGYRDVEEPVQRHGLQAHILVIS</sequence>
<feature type="non-terminal residue" evidence="2">
    <location>
        <position position="506"/>
    </location>
</feature>
<evidence type="ECO:0000259" key="1">
    <source>
        <dbReference type="Pfam" id="PF06985"/>
    </source>
</evidence>
<dbReference type="EMBL" id="JAULSY010000141">
    <property type="protein sequence ID" value="KAK0662456.1"/>
    <property type="molecule type" value="Genomic_DNA"/>
</dbReference>
<reference evidence="2" key="1">
    <citation type="submission" date="2023-06" db="EMBL/GenBank/DDBJ databases">
        <title>Genome-scale phylogeny and comparative genomics of the fungal order Sordariales.</title>
        <authorList>
            <consortium name="Lawrence Berkeley National Laboratory"/>
            <person name="Hensen N."/>
            <person name="Bonometti L."/>
            <person name="Westerberg I."/>
            <person name="Brannstrom I.O."/>
            <person name="Guillou S."/>
            <person name="Cros-Aarteil S."/>
            <person name="Calhoun S."/>
            <person name="Haridas S."/>
            <person name="Kuo A."/>
            <person name="Mondo S."/>
            <person name="Pangilinan J."/>
            <person name="Riley R."/>
            <person name="Labutti K."/>
            <person name="Andreopoulos B."/>
            <person name="Lipzen A."/>
            <person name="Chen C."/>
            <person name="Yanf M."/>
            <person name="Daum C."/>
            <person name="Ng V."/>
            <person name="Clum A."/>
            <person name="Steindorff A."/>
            <person name="Ohm R."/>
            <person name="Martin F."/>
            <person name="Silar P."/>
            <person name="Natvig D."/>
            <person name="Lalanne C."/>
            <person name="Gautier V."/>
            <person name="Ament-Velasquez S.L."/>
            <person name="Kruys A."/>
            <person name="Hutchinson M.I."/>
            <person name="Powell A.J."/>
            <person name="Barry K."/>
            <person name="Miller A.N."/>
            <person name="Grigoriev I.V."/>
            <person name="Debuchy R."/>
            <person name="Gladieux P."/>
            <person name="Thoren M.H."/>
            <person name="Johannesson H."/>
        </authorList>
    </citation>
    <scope>NUCLEOTIDE SEQUENCE</scope>
    <source>
        <strain evidence="2">CBS 307.81</strain>
    </source>
</reference>
<dbReference type="InterPro" id="IPR010730">
    <property type="entry name" value="HET"/>
</dbReference>
<proteinExistence type="predicted"/>
<name>A0AA39Z211_9PEZI</name>
<dbReference type="PANTHER" id="PTHR24148:SF73">
    <property type="entry name" value="HET DOMAIN PROTEIN (AFU_ORTHOLOGUE AFUA_8G01020)"/>
    <property type="match status" value="1"/>
</dbReference>
<dbReference type="InterPro" id="IPR052895">
    <property type="entry name" value="HetReg/Transcr_Mod"/>
</dbReference>
<comment type="caution">
    <text evidence="2">The sequence shown here is derived from an EMBL/GenBank/DDBJ whole genome shotgun (WGS) entry which is preliminary data.</text>
</comment>
<evidence type="ECO:0000313" key="2">
    <source>
        <dbReference type="EMBL" id="KAK0662456.1"/>
    </source>
</evidence>
<accession>A0AA39Z211</accession>
<dbReference type="Pfam" id="PF06985">
    <property type="entry name" value="HET"/>
    <property type="match status" value="1"/>
</dbReference>
<keyword evidence="3" id="KW-1185">Reference proteome</keyword>
<dbReference type="AlphaFoldDB" id="A0AA39Z211"/>
<evidence type="ECO:0000313" key="3">
    <source>
        <dbReference type="Proteomes" id="UP001174997"/>
    </source>
</evidence>
<feature type="domain" description="Heterokaryon incompatibility" evidence="1">
    <location>
        <begin position="70"/>
        <end position="227"/>
    </location>
</feature>
<dbReference type="PANTHER" id="PTHR24148">
    <property type="entry name" value="ANKYRIN REPEAT DOMAIN-CONTAINING PROTEIN 39 HOMOLOG-RELATED"/>
    <property type="match status" value="1"/>
</dbReference>
<organism evidence="2 3">
    <name type="scientific">Cercophora samala</name>
    <dbReference type="NCBI Taxonomy" id="330535"/>
    <lineage>
        <taxon>Eukaryota</taxon>
        <taxon>Fungi</taxon>
        <taxon>Dikarya</taxon>
        <taxon>Ascomycota</taxon>
        <taxon>Pezizomycotina</taxon>
        <taxon>Sordariomycetes</taxon>
        <taxon>Sordariomycetidae</taxon>
        <taxon>Sordariales</taxon>
        <taxon>Lasiosphaeriaceae</taxon>
        <taxon>Cercophora</taxon>
    </lineage>
</organism>
<dbReference type="Proteomes" id="UP001174997">
    <property type="component" value="Unassembled WGS sequence"/>
</dbReference>
<gene>
    <name evidence="2" type="ORF">QBC41DRAFT_382115</name>
</gene>
<protein>
    <submittedName>
        <fullName evidence="2">Heterokaryon incompatibility protein</fullName>
    </submittedName>
</protein>